<dbReference type="OrthoDB" id="1851733at2"/>
<accession>A0A0A3AL03</accession>
<gene>
    <name evidence="1" type="ORF">OA57_08090</name>
</gene>
<dbReference type="Proteomes" id="UP000030380">
    <property type="component" value="Unassembled WGS sequence"/>
</dbReference>
<proteinExistence type="predicted"/>
<name>A0A0A3AL03_9PAST</name>
<evidence type="ECO:0000313" key="2">
    <source>
        <dbReference type="Proteomes" id="UP000030380"/>
    </source>
</evidence>
<comment type="caution">
    <text evidence="1">The sequence shown here is derived from an EMBL/GenBank/DDBJ whole genome shotgun (WGS) entry which is preliminary data.</text>
</comment>
<dbReference type="EMBL" id="JSUM01000013">
    <property type="protein sequence ID" value="KGQ70021.1"/>
    <property type="molecule type" value="Genomic_DNA"/>
</dbReference>
<dbReference type="RefSeq" id="WP_034616106.1">
    <property type="nucleotide sequence ID" value="NZ_JSUM01000013.1"/>
</dbReference>
<protein>
    <submittedName>
        <fullName evidence="1">Uncharacterized protein</fullName>
    </submittedName>
</protein>
<reference evidence="1 2" key="1">
    <citation type="submission" date="2014-11" db="EMBL/GenBank/DDBJ databases">
        <title>Draft genome sequence of Chelonobacter oris 1662T, associated with respiratory disease in Hermann's Tortoises.</title>
        <authorList>
            <person name="Kudirkiene E."/>
            <person name="Hansen M.J."/>
            <person name="Bojesen A.M."/>
        </authorList>
    </citation>
    <scope>NUCLEOTIDE SEQUENCE [LARGE SCALE GENOMIC DNA]</scope>
    <source>
        <strain evidence="1 2">1662</strain>
    </source>
</reference>
<organism evidence="1 2">
    <name type="scientific">Chelonobacter oris</name>
    <dbReference type="NCBI Taxonomy" id="505317"/>
    <lineage>
        <taxon>Bacteria</taxon>
        <taxon>Pseudomonadati</taxon>
        <taxon>Pseudomonadota</taxon>
        <taxon>Gammaproteobacteria</taxon>
        <taxon>Pasteurellales</taxon>
        <taxon>Pasteurellaceae</taxon>
        <taxon>Chelonobacter</taxon>
    </lineage>
</organism>
<sequence length="120" mass="13701">MALVKQTEKLLAELDTEIKIHFKTKETNSYKVVIYYQIASINGGTQALIEYHDKKNNIGKTASYKLQHDEDIDTQVDTISVKDGLIMLKLKKSFSATLINQRYNTPIVLKISELTEINCH</sequence>
<evidence type="ECO:0000313" key="1">
    <source>
        <dbReference type="EMBL" id="KGQ70021.1"/>
    </source>
</evidence>
<keyword evidence="2" id="KW-1185">Reference proteome</keyword>
<dbReference type="AlphaFoldDB" id="A0A0A3AL03"/>